<organism evidence="3">
    <name type="scientific">Yersinia enterocolitica W22703</name>
    <dbReference type="NCBI Taxonomy" id="913028"/>
    <lineage>
        <taxon>Bacteria</taxon>
        <taxon>Pseudomonadati</taxon>
        <taxon>Pseudomonadota</taxon>
        <taxon>Gammaproteobacteria</taxon>
        <taxon>Enterobacterales</taxon>
        <taxon>Yersiniaceae</taxon>
        <taxon>Yersinia</taxon>
    </lineage>
</organism>
<keyword evidence="1" id="KW-0732">Signal</keyword>
<protein>
    <submittedName>
        <fullName evidence="3">Uncharacterized lipoprotein yjfO</fullName>
    </submittedName>
</protein>
<gene>
    <name evidence="3" type="primary">yjfO</name>
    <name evidence="3" type="ORF">YEW_EM19400</name>
</gene>
<reference evidence="3" key="1">
    <citation type="journal article" date="2011" name="BMC Genomics">
        <title>Shotgun sequencing of Yersinia enterocolitica strain W22703 (biotype 2, serotype O:9): genomic evidence for oscillation between invertebrates and mammals.</title>
        <authorList>
            <person name="Fuchs T.M."/>
            <person name="Brandt K."/>
            <person name="Starke M."/>
            <person name="Rattei T."/>
        </authorList>
    </citation>
    <scope>NUCLEOTIDE SEQUENCE</scope>
</reference>
<keyword evidence="3" id="KW-0449">Lipoprotein</keyword>
<dbReference type="PANTHER" id="PTHR34156">
    <property type="entry name" value="OUTER MEMBRANE PROTEIN-RELATED-RELATED"/>
    <property type="match status" value="1"/>
</dbReference>
<name>F4N2E2_YEREN</name>
<accession>F4N2E2</accession>
<dbReference type="Pfam" id="PF07338">
    <property type="entry name" value="YdgH_BhsA-like"/>
    <property type="match status" value="1"/>
</dbReference>
<dbReference type="Gene3D" id="3.30.1660.10">
    <property type="entry name" value="Flavin-binding protein dodecin"/>
    <property type="match status" value="1"/>
</dbReference>
<dbReference type="InterPro" id="IPR025543">
    <property type="entry name" value="Dodecin-like"/>
</dbReference>
<dbReference type="InterPro" id="IPR051096">
    <property type="entry name" value="BhsA/McbA_stress_biofilm_assoc"/>
</dbReference>
<evidence type="ECO:0000256" key="1">
    <source>
        <dbReference type="ARBA" id="ARBA00022729"/>
    </source>
</evidence>
<sequence length="119" mass="12959">MRNNGLSSDIAADKEAKMNIKRVMVVLLITLGLSACSAFHVTPVPPPVAQPYAQEITRAQSLNLQKVGTVSAQVFGSPMDIEAEIKRRANASGAPYYLIIMMSDSVYPGIWYANALLYK</sequence>
<evidence type="ECO:0000259" key="2">
    <source>
        <dbReference type="Pfam" id="PF07338"/>
    </source>
</evidence>
<feature type="domain" description="YdgH/BhsA/McbA-like" evidence="2">
    <location>
        <begin position="64"/>
        <end position="119"/>
    </location>
</feature>
<dbReference type="InterPro" id="IPR036275">
    <property type="entry name" value="YdgH-like_sf"/>
</dbReference>
<dbReference type="EMBL" id="FR718685">
    <property type="protein sequence ID" value="CBX72250.1"/>
    <property type="molecule type" value="Genomic_DNA"/>
</dbReference>
<dbReference type="PANTHER" id="PTHR34156:SF11">
    <property type="entry name" value="LIPOPROTEIN BSMA"/>
    <property type="match status" value="1"/>
</dbReference>
<dbReference type="AlphaFoldDB" id="F4N2E2"/>
<proteinExistence type="predicted"/>
<evidence type="ECO:0000313" key="3">
    <source>
        <dbReference type="EMBL" id="CBX72250.1"/>
    </source>
</evidence>
<dbReference type="NCBIfam" id="NF011433">
    <property type="entry name" value="PRK14864.1"/>
    <property type="match status" value="1"/>
</dbReference>
<dbReference type="SUPFAM" id="SSF159871">
    <property type="entry name" value="YdgH-like"/>
    <property type="match status" value="1"/>
</dbReference>
<dbReference type="InterPro" id="IPR010854">
    <property type="entry name" value="YdgH/BhsA/McbA-like_dom"/>
</dbReference>